<dbReference type="EMBL" id="AUZY01012405">
    <property type="protein sequence ID" value="EQD30183.1"/>
    <property type="molecule type" value="Genomic_DNA"/>
</dbReference>
<dbReference type="SUPFAM" id="SSF51182">
    <property type="entry name" value="RmlC-like cupins"/>
    <property type="match status" value="1"/>
</dbReference>
<dbReference type="PANTHER" id="PTHR40112">
    <property type="entry name" value="H2HPP ISOMERASE"/>
    <property type="match status" value="1"/>
</dbReference>
<sequence length="117" mass="12989">MPLWHEKAEAWHEILPGVQRRILAHGPSAMLVLYRIAPGNAFPKHTHPHAQYGTVLEGGGLFTIGDASWKMVRGDAYYVPPDVPHELHADPDHATVVLDVFAPEREEFRGEALPPDA</sequence>
<dbReference type="InterPro" id="IPR014710">
    <property type="entry name" value="RmlC-like_jellyroll"/>
</dbReference>
<dbReference type="Pfam" id="PF07883">
    <property type="entry name" value="Cupin_2"/>
    <property type="match status" value="1"/>
</dbReference>
<dbReference type="PANTHER" id="PTHR40112:SF1">
    <property type="entry name" value="H2HPP ISOMERASE"/>
    <property type="match status" value="1"/>
</dbReference>
<comment type="caution">
    <text evidence="2">The sequence shown here is derived from an EMBL/GenBank/DDBJ whole genome shotgun (WGS) entry which is preliminary data.</text>
</comment>
<proteinExistence type="predicted"/>
<protein>
    <submittedName>
        <fullName evidence="2">Cupin 2, conserved barrel domain protein</fullName>
    </submittedName>
</protein>
<dbReference type="CDD" id="cd02238">
    <property type="entry name" value="cupin_KdgF"/>
    <property type="match status" value="1"/>
</dbReference>
<dbReference type="Gene3D" id="2.60.120.10">
    <property type="entry name" value="Jelly Rolls"/>
    <property type="match status" value="1"/>
</dbReference>
<evidence type="ECO:0000259" key="1">
    <source>
        <dbReference type="Pfam" id="PF07883"/>
    </source>
</evidence>
<dbReference type="InterPro" id="IPR052535">
    <property type="entry name" value="Bacilysin_H2HPP_isomerase"/>
</dbReference>
<dbReference type="AlphaFoldDB" id="T0YAN2"/>
<gene>
    <name evidence="2" type="ORF">B1B_18538</name>
</gene>
<dbReference type="InterPro" id="IPR011051">
    <property type="entry name" value="RmlC_Cupin_sf"/>
</dbReference>
<reference evidence="2" key="1">
    <citation type="submission" date="2013-08" db="EMBL/GenBank/DDBJ databases">
        <authorList>
            <person name="Mendez C."/>
            <person name="Richter M."/>
            <person name="Ferrer M."/>
            <person name="Sanchez J."/>
        </authorList>
    </citation>
    <scope>NUCLEOTIDE SEQUENCE</scope>
</reference>
<feature type="domain" description="Cupin type-2" evidence="1">
    <location>
        <begin position="33"/>
        <end position="101"/>
    </location>
</feature>
<organism evidence="2">
    <name type="scientific">mine drainage metagenome</name>
    <dbReference type="NCBI Taxonomy" id="410659"/>
    <lineage>
        <taxon>unclassified sequences</taxon>
        <taxon>metagenomes</taxon>
        <taxon>ecological metagenomes</taxon>
    </lineage>
</organism>
<dbReference type="InterPro" id="IPR013096">
    <property type="entry name" value="Cupin_2"/>
</dbReference>
<evidence type="ECO:0000313" key="2">
    <source>
        <dbReference type="EMBL" id="EQD30183.1"/>
    </source>
</evidence>
<name>T0YAN2_9ZZZZ</name>
<reference evidence="2" key="2">
    <citation type="journal article" date="2014" name="ISME J.">
        <title>Microbial stratification in low pH oxic and suboxic macroscopic growths along an acid mine drainage.</title>
        <authorList>
            <person name="Mendez-Garcia C."/>
            <person name="Mesa V."/>
            <person name="Sprenger R.R."/>
            <person name="Richter M."/>
            <person name="Diez M.S."/>
            <person name="Solano J."/>
            <person name="Bargiela R."/>
            <person name="Golyshina O.V."/>
            <person name="Manteca A."/>
            <person name="Ramos J.L."/>
            <person name="Gallego J.R."/>
            <person name="Llorente I."/>
            <person name="Martins Dos Santos V.A."/>
            <person name="Jensen O.N."/>
            <person name="Pelaez A.I."/>
            <person name="Sanchez J."/>
            <person name="Ferrer M."/>
        </authorList>
    </citation>
    <scope>NUCLEOTIDE SEQUENCE</scope>
</reference>
<accession>T0YAN2</accession>